<feature type="compositionally biased region" description="Basic and acidic residues" evidence="4">
    <location>
        <begin position="285"/>
        <end position="298"/>
    </location>
</feature>
<feature type="site" description="Transition state stabilizer" evidence="3">
    <location>
        <position position="202"/>
    </location>
</feature>
<dbReference type="STRING" id="2903.R1DG02"/>
<protein>
    <recommendedName>
        <fullName evidence="8">Phosphoglycerate mutase</fullName>
    </recommendedName>
</protein>
<dbReference type="InterPro" id="IPR050275">
    <property type="entry name" value="PGM_Phosphatase"/>
</dbReference>
<sequence length="298" mass="32333">MRPLIPLVLTRAVVAAASAPASCRLLLVRHGETNYNAAGRIQGRLESELTQTGLEQAEKLGAWVDASSEALAVDRVFVSPKRRTRQTLAGIESAQRAPLPAAEVRPGLREIELTVWEGSLRSDLAESDPRWEQWKARPDGFSFEEDGHAPLTDLKRRGCLGLCASAGASGVSVGDSCRRAAEEWAALVAATPGGSTSLVVAHGAFNRVLVQTALGLPVDDFGFKDGHYAFENCALVELRWEAGQAHASAWRKRYPAPSEWRSREAEEVRRARAVEAGEPPDVEEAEHGGAGRRRKEEL</sequence>
<dbReference type="Proteomes" id="UP000013827">
    <property type="component" value="Unassembled WGS sequence"/>
</dbReference>
<evidence type="ECO:0008006" key="8">
    <source>
        <dbReference type="Google" id="ProtNLM"/>
    </source>
</evidence>
<dbReference type="Pfam" id="PF00300">
    <property type="entry name" value="His_Phos_1"/>
    <property type="match status" value="2"/>
</dbReference>
<dbReference type="KEGG" id="ehx:EMIHUDRAFT_218204"/>
<feature type="binding site" evidence="2">
    <location>
        <position position="83"/>
    </location>
    <ligand>
        <name>substrate</name>
    </ligand>
</feature>
<evidence type="ECO:0000313" key="6">
    <source>
        <dbReference type="EnsemblProtists" id="EOD07684"/>
    </source>
</evidence>
<evidence type="ECO:0000256" key="2">
    <source>
        <dbReference type="PIRSR" id="PIRSR613078-2"/>
    </source>
</evidence>
<keyword evidence="7" id="KW-1185">Reference proteome</keyword>
<reference evidence="6" key="2">
    <citation type="submission" date="2024-10" db="UniProtKB">
        <authorList>
            <consortium name="EnsemblProtists"/>
        </authorList>
    </citation>
    <scope>IDENTIFICATION</scope>
</reference>
<proteinExistence type="predicted"/>
<dbReference type="PANTHER" id="PTHR48100">
    <property type="entry name" value="BROAD-SPECIFICITY PHOSPHATASE YOR283W-RELATED"/>
    <property type="match status" value="1"/>
</dbReference>
<evidence type="ECO:0000256" key="3">
    <source>
        <dbReference type="PIRSR" id="PIRSR613078-3"/>
    </source>
</evidence>
<dbReference type="EnsemblProtists" id="EOD07684">
    <property type="protein sequence ID" value="EOD07684"/>
    <property type="gene ID" value="EMIHUDRAFT_218204"/>
</dbReference>
<evidence type="ECO:0000256" key="4">
    <source>
        <dbReference type="SAM" id="MobiDB-lite"/>
    </source>
</evidence>
<name>A0A0D3I8U9_EMIH1</name>
<dbReference type="eggNOG" id="KOG0235">
    <property type="taxonomic scope" value="Eukaryota"/>
</dbReference>
<dbReference type="CDD" id="cd07067">
    <property type="entry name" value="HP_PGM_like"/>
    <property type="match status" value="1"/>
</dbReference>
<dbReference type="HOGENOM" id="CLU_935189_0_0_1"/>
<dbReference type="InterPro" id="IPR029033">
    <property type="entry name" value="His_PPase_superfam"/>
</dbReference>
<evidence type="ECO:0000256" key="5">
    <source>
        <dbReference type="SAM" id="SignalP"/>
    </source>
</evidence>
<feature type="binding site" evidence="2">
    <location>
        <begin position="29"/>
        <end position="36"/>
    </location>
    <ligand>
        <name>substrate</name>
    </ligand>
</feature>
<dbReference type="PaxDb" id="2903-EOD07684"/>
<feature type="active site" description="Proton donor/acceptor" evidence="1">
    <location>
        <position position="110"/>
    </location>
</feature>
<dbReference type="PANTHER" id="PTHR48100:SF10">
    <property type="entry name" value="2-CARBOXY-D-ARABINITOL-1-PHOSPHATASE-RELATED"/>
    <property type="match status" value="1"/>
</dbReference>
<organism evidence="6 7">
    <name type="scientific">Emiliania huxleyi (strain CCMP1516)</name>
    <dbReference type="NCBI Taxonomy" id="280463"/>
    <lineage>
        <taxon>Eukaryota</taxon>
        <taxon>Haptista</taxon>
        <taxon>Haptophyta</taxon>
        <taxon>Prymnesiophyceae</taxon>
        <taxon>Isochrysidales</taxon>
        <taxon>Noelaerhabdaceae</taxon>
        <taxon>Emiliania</taxon>
    </lineage>
</organism>
<dbReference type="SMART" id="SM00855">
    <property type="entry name" value="PGAM"/>
    <property type="match status" value="1"/>
</dbReference>
<keyword evidence="5" id="KW-0732">Signal</keyword>
<dbReference type="RefSeq" id="XP_005760113.1">
    <property type="nucleotide sequence ID" value="XM_005760056.1"/>
</dbReference>
<dbReference type="Gene3D" id="3.40.50.1240">
    <property type="entry name" value="Phosphoglycerate mutase-like"/>
    <property type="match status" value="1"/>
</dbReference>
<dbReference type="GO" id="GO:0016791">
    <property type="term" value="F:phosphatase activity"/>
    <property type="evidence" value="ECO:0007669"/>
    <property type="project" value="TreeGrafter"/>
</dbReference>
<dbReference type="GeneID" id="17253834"/>
<dbReference type="PROSITE" id="PS00175">
    <property type="entry name" value="PG_MUTASE"/>
    <property type="match status" value="1"/>
</dbReference>
<feature type="compositionally biased region" description="Basic and acidic residues" evidence="4">
    <location>
        <begin position="260"/>
        <end position="275"/>
    </location>
</feature>
<feature type="region of interest" description="Disordered" evidence="4">
    <location>
        <begin position="254"/>
        <end position="298"/>
    </location>
</feature>
<accession>A0A0D3I8U9</accession>
<feature type="active site" description="Tele-phosphohistidine intermediate" evidence="1">
    <location>
        <position position="30"/>
    </location>
</feature>
<dbReference type="SUPFAM" id="SSF53254">
    <property type="entry name" value="Phosphoglycerate mutase-like"/>
    <property type="match status" value="1"/>
</dbReference>
<evidence type="ECO:0000313" key="7">
    <source>
        <dbReference type="Proteomes" id="UP000013827"/>
    </source>
</evidence>
<feature type="chain" id="PRO_5044290972" description="Phosphoglycerate mutase" evidence="5">
    <location>
        <begin position="16"/>
        <end position="298"/>
    </location>
</feature>
<dbReference type="InterPro" id="IPR013078">
    <property type="entry name" value="His_Pase_superF_clade-1"/>
</dbReference>
<evidence type="ECO:0000256" key="1">
    <source>
        <dbReference type="PIRSR" id="PIRSR613078-1"/>
    </source>
</evidence>
<reference evidence="7" key="1">
    <citation type="journal article" date="2013" name="Nature">
        <title>Pan genome of the phytoplankton Emiliania underpins its global distribution.</title>
        <authorList>
            <person name="Read B.A."/>
            <person name="Kegel J."/>
            <person name="Klute M.J."/>
            <person name="Kuo A."/>
            <person name="Lefebvre S.C."/>
            <person name="Maumus F."/>
            <person name="Mayer C."/>
            <person name="Miller J."/>
            <person name="Monier A."/>
            <person name="Salamov A."/>
            <person name="Young J."/>
            <person name="Aguilar M."/>
            <person name="Claverie J.M."/>
            <person name="Frickenhaus S."/>
            <person name="Gonzalez K."/>
            <person name="Herman E.K."/>
            <person name="Lin Y.C."/>
            <person name="Napier J."/>
            <person name="Ogata H."/>
            <person name="Sarno A.F."/>
            <person name="Shmutz J."/>
            <person name="Schroeder D."/>
            <person name="de Vargas C."/>
            <person name="Verret F."/>
            <person name="von Dassow P."/>
            <person name="Valentin K."/>
            <person name="Van de Peer Y."/>
            <person name="Wheeler G."/>
            <person name="Dacks J.B."/>
            <person name="Delwiche C.F."/>
            <person name="Dyhrman S.T."/>
            <person name="Glockner G."/>
            <person name="John U."/>
            <person name="Richards T."/>
            <person name="Worden A.Z."/>
            <person name="Zhang X."/>
            <person name="Grigoriev I.V."/>
            <person name="Allen A.E."/>
            <person name="Bidle K."/>
            <person name="Borodovsky M."/>
            <person name="Bowler C."/>
            <person name="Brownlee C."/>
            <person name="Cock J.M."/>
            <person name="Elias M."/>
            <person name="Gladyshev V.N."/>
            <person name="Groth M."/>
            <person name="Guda C."/>
            <person name="Hadaegh A."/>
            <person name="Iglesias-Rodriguez M.D."/>
            <person name="Jenkins J."/>
            <person name="Jones B.M."/>
            <person name="Lawson T."/>
            <person name="Leese F."/>
            <person name="Lindquist E."/>
            <person name="Lobanov A."/>
            <person name="Lomsadze A."/>
            <person name="Malik S.B."/>
            <person name="Marsh M.E."/>
            <person name="Mackinder L."/>
            <person name="Mock T."/>
            <person name="Mueller-Roeber B."/>
            <person name="Pagarete A."/>
            <person name="Parker M."/>
            <person name="Probert I."/>
            <person name="Quesneville H."/>
            <person name="Raines C."/>
            <person name="Rensing S.A."/>
            <person name="Riano-Pachon D.M."/>
            <person name="Richier S."/>
            <person name="Rokitta S."/>
            <person name="Shiraiwa Y."/>
            <person name="Soanes D.M."/>
            <person name="van der Giezen M."/>
            <person name="Wahlund T.M."/>
            <person name="Williams B."/>
            <person name="Wilson W."/>
            <person name="Wolfe G."/>
            <person name="Wurch L.L."/>
        </authorList>
    </citation>
    <scope>NUCLEOTIDE SEQUENCE</scope>
</reference>
<feature type="signal peptide" evidence="5">
    <location>
        <begin position="1"/>
        <end position="15"/>
    </location>
</feature>
<dbReference type="InterPro" id="IPR001345">
    <property type="entry name" value="PG/BPGM_mutase_AS"/>
</dbReference>
<dbReference type="AlphaFoldDB" id="A0A0D3I8U9"/>